<dbReference type="AlphaFoldDB" id="A0A495JIS1"/>
<gene>
    <name evidence="1" type="ORF">BDK92_2200</name>
</gene>
<evidence type="ECO:0000313" key="2">
    <source>
        <dbReference type="Proteomes" id="UP000277671"/>
    </source>
</evidence>
<dbReference type="EMBL" id="RBKT01000001">
    <property type="protein sequence ID" value="RKR87899.1"/>
    <property type="molecule type" value="Genomic_DNA"/>
</dbReference>
<reference evidence="1 2" key="1">
    <citation type="submission" date="2018-10" db="EMBL/GenBank/DDBJ databases">
        <title>Sequencing the genomes of 1000 actinobacteria strains.</title>
        <authorList>
            <person name="Klenk H.-P."/>
        </authorList>
    </citation>
    <scope>NUCLEOTIDE SEQUENCE [LARGE SCALE GENOMIC DNA]</scope>
    <source>
        <strain evidence="1 2">DSM 45175</strain>
    </source>
</reference>
<dbReference type="OrthoDB" id="3400634at2"/>
<organism evidence="1 2">
    <name type="scientific">Micromonospora pisi</name>
    <dbReference type="NCBI Taxonomy" id="589240"/>
    <lineage>
        <taxon>Bacteria</taxon>
        <taxon>Bacillati</taxon>
        <taxon>Actinomycetota</taxon>
        <taxon>Actinomycetes</taxon>
        <taxon>Micromonosporales</taxon>
        <taxon>Micromonosporaceae</taxon>
        <taxon>Micromonospora</taxon>
    </lineage>
</organism>
<keyword evidence="2" id="KW-1185">Reference proteome</keyword>
<dbReference type="RefSeq" id="WP_121156597.1">
    <property type="nucleotide sequence ID" value="NZ_RBKT01000001.1"/>
</dbReference>
<sequence length="93" mass="10338">MIGSAFVQVGDIVNAEAGDYRRTRTPAYQDNMGDLHLRLTHVPMDAGAYDTEWVSVRGVEKPTGKPELPEADYVIRRRALADVERPAPTGPDW</sequence>
<comment type="caution">
    <text evidence="1">The sequence shown here is derived from an EMBL/GenBank/DDBJ whole genome shotgun (WGS) entry which is preliminary data.</text>
</comment>
<accession>A0A495JIS1</accession>
<dbReference type="Proteomes" id="UP000277671">
    <property type="component" value="Unassembled WGS sequence"/>
</dbReference>
<name>A0A495JIS1_9ACTN</name>
<evidence type="ECO:0000313" key="1">
    <source>
        <dbReference type="EMBL" id="RKR87899.1"/>
    </source>
</evidence>
<proteinExistence type="predicted"/>
<protein>
    <submittedName>
        <fullName evidence="1">Uncharacterized protein</fullName>
    </submittedName>
</protein>